<protein>
    <recommendedName>
        <fullName evidence="5">Nickel/cobalt efflux system</fullName>
    </recommendedName>
</protein>
<sequence>MLSIEDRTALSEATTFQLALAGLGFGLLHVLSGPDHLTALATLSAGSSWRSFALGLRWGCGHSIGLIIMATIFIALDGHFDFSMLNVVTDVLVGVFMIALGVYGVFESVQKWKPRQSKGDQTDKTSSDYEDDGEASTSEMETEMDTELIASPQRTLLMKTGINSSDQGIITLSDDALAVVKSLRLETDMESSKTGPDEEITGIEYRDVGSQLRERSSSMETISLKISPCESGELLGQSSDKMGTDRIESMHENGYKCCGISIPPIDLQNAQTQKVVVS</sequence>
<reference evidence="3 4" key="1">
    <citation type="journal article" date="2021" name="Genome Biol.">
        <title>AFLAP: assembly-free linkage analysis pipeline using k-mers from genome sequencing data.</title>
        <authorList>
            <person name="Fletcher K."/>
            <person name="Zhang L."/>
            <person name="Gil J."/>
            <person name="Han R."/>
            <person name="Cavanaugh K."/>
            <person name="Michelmore R."/>
        </authorList>
    </citation>
    <scope>NUCLEOTIDE SEQUENCE [LARGE SCALE GENOMIC DNA]</scope>
    <source>
        <strain evidence="3 4">SF5</strain>
    </source>
</reference>
<evidence type="ECO:0008006" key="5">
    <source>
        <dbReference type="Google" id="ProtNLM"/>
    </source>
</evidence>
<feature type="compositionally biased region" description="Acidic residues" evidence="1">
    <location>
        <begin position="128"/>
        <end position="144"/>
    </location>
</feature>
<keyword evidence="2" id="KW-0812">Transmembrane</keyword>
<proteinExistence type="predicted"/>
<name>A0A976ICI6_BRELC</name>
<dbReference type="PANTHER" id="PTHR33876">
    <property type="entry name" value="UNNAMED PRODUCT"/>
    <property type="match status" value="1"/>
</dbReference>
<evidence type="ECO:0000313" key="3">
    <source>
        <dbReference type="EMBL" id="TDH66706.1"/>
    </source>
</evidence>
<dbReference type="RefSeq" id="XP_067816205.1">
    <property type="nucleotide sequence ID" value="XM_067964680.1"/>
</dbReference>
<dbReference type="InterPro" id="IPR052776">
    <property type="entry name" value="Chloro_ReproSupport/MetalTrans"/>
</dbReference>
<feature type="transmembrane region" description="Helical" evidence="2">
    <location>
        <begin position="54"/>
        <end position="76"/>
    </location>
</feature>
<dbReference type="PANTHER" id="PTHR33876:SF4">
    <property type="entry name" value="CHLOROPLAST PROTEIN FOR GROWTH AND FERTILITY 2"/>
    <property type="match status" value="1"/>
</dbReference>
<evidence type="ECO:0000256" key="1">
    <source>
        <dbReference type="SAM" id="MobiDB-lite"/>
    </source>
</evidence>
<evidence type="ECO:0000313" key="4">
    <source>
        <dbReference type="Proteomes" id="UP000294530"/>
    </source>
</evidence>
<keyword evidence="2" id="KW-0472">Membrane</keyword>
<gene>
    <name evidence="3" type="ORF">CCR75_006612</name>
</gene>
<comment type="caution">
    <text evidence="3">The sequence shown here is derived from an EMBL/GenBank/DDBJ whole genome shotgun (WGS) entry which is preliminary data.</text>
</comment>
<dbReference type="EMBL" id="SHOA02000006">
    <property type="protein sequence ID" value="TDH66706.1"/>
    <property type="molecule type" value="Genomic_DNA"/>
</dbReference>
<dbReference type="Proteomes" id="UP000294530">
    <property type="component" value="Unassembled WGS sequence"/>
</dbReference>
<feature type="compositionally biased region" description="Basic and acidic residues" evidence="1">
    <location>
        <begin position="117"/>
        <end position="127"/>
    </location>
</feature>
<feature type="region of interest" description="Disordered" evidence="1">
    <location>
        <begin position="114"/>
        <end position="144"/>
    </location>
</feature>
<feature type="transmembrane region" description="Helical" evidence="2">
    <location>
        <begin position="82"/>
        <end position="106"/>
    </location>
</feature>
<feature type="transmembrane region" description="Helical" evidence="2">
    <location>
        <begin position="15"/>
        <end position="33"/>
    </location>
</feature>
<dbReference type="OrthoDB" id="669460at2759"/>
<organism evidence="3 4">
    <name type="scientific">Bremia lactucae</name>
    <name type="common">Lettuce downy mildew</name>
    <dbReference type="NCBI Taxonomy" id="4779"/>
    <lineage>
        <taxon>Eukaryota</taxon>
        <taxon>Sar</taxon>
        <taxon>Stramenopiles</taxon>
        <taxon>Oomycota</taxon>
        <taxon>Peronosporomycetes</taxon>
        <taxon>Peronosporales</taxon>
        <taxon>Peronosporaceae</taxon>
        <taxon>Bremia</taxon>
    </lineage>
</organism>
<dbReference type="AlphaFoldDB" id="A0A976ICI6"/>
<dbReference type="KEGG" id="blac:94350351"/>
<keyword evidence="4" id="KW-1185">Reference proteome</keyword>
<accession>A0A976ICI6</accession>
<keyword evidence="2" id="KW-1133">Transmembrane helix</keyword>
<dbReference type="GeneID" id="94350351"/>
<evidence type="ECO:0000256" key="2">
    <source>
        <dbReference type="SAM" id="Phobius"/>
    </source>
</evidence>